<dbReference type="InterPro" id="IPR036291">
    <property type="entry name" value="NAD(P)-bd_dom_sf"/>
</dbReference>
<feature type="compositionally biased region" description="Basic residues" evidence="13">
    <location>
        <begin position="396"/>
        <end position="407"/>
    </location>
</feature>
<comment type="subcellular location">
    <subcellularLocation>
        <location evidence="2">Golgi apparatus membrane</location>
        <topology evidence="2">Single-pass type II membrane protein</topology>
    </subcellularLocation>
    <subcellularLocation>
        <location evidence="12">Golgi apparatus</location>
        <location evidence="12">Golgi stack membrane</location>
    </subcellularLocation>
</comment>
<protein>
    <submittedName>
        <fullName evidence="16">NAD-dependent epimerase/dehydratase family protein</fullName>
    </submittedName>
</protein>
<feature type="region of interest" description="Disordered" evidence="13">
    <location>
        <begin position="372"/>
        <end position="431"/>
    </location>
</feature>
<keyword evidence="9" id="KW-0472">Membrane</keyword>
<evidence type="ECO:0000313" key="17">
    <source>
        <dbReference type="Proteomes" id="UP000266677"/>
    </source>
</evidence>
<dbReference type="EMBL" id="QZFU01000014">
    <property type="protein sequence ID" value="RJO77997.1"/>
    <property type="molecule type" value="Genomic_DNA"/>
</dbReference>
<proteinExistence type="predicted"/>
<comment type="caution">
    <text evidence="16">The sequence shown here is derived from an EMBL/GenBank/DDBJ whole genome shotgun (WGS) entry which is preliminary data.</text>
</comment>
<evidence type="ECO:0000256" key="2">
    <source>
        <dbReference type="ARBA" id="ARBA00004323"/>
    </source>
</evidence>
<dbReference type="InterPro" id="IPR044516">
    <property type="entry name" value="UXS-like"/>
</dbReference>
<dbReference type="Gene3D" id="3.90.1580.10">
    <property type="entry name" value="paralog of FGE (formylglycine-generating enzyme)"/>
    <property type="match status" value="1"/>
</dbReference>
<keyword evidence="10" id="KW-0325">Glycoprotein</keyword>
<evidence type="ECO:0000256" key="13">
    <source>
        <dbReference type="SAM" id="MobiDB-lite"/>
    </source>
</evidence>
<dbReference type="PANTHER" id="PTHR43078">
    <property type="entry name" value="UDP-GLUCURONIC ACID DECARBOXYLASE-RELATED"/>
    <property type="match status" value="1"/>
</dbReference>
<keyword evidence="17" id="KW-1185">Reference proteome</keyword>
<dbReference type="Gene3D" id="3.90.25.10">
    <property type="entry name" value="UDP-galactose 4-epimerase, domain 1"/>
    <property type="match status" value="1"/>
</dbReference>
<evidence type="ECO:0000256" key="12">
    <source>
        <dbReference type="ARBA" id="ARBA00037859"/>
    </source>
</evidence>
<evidence type="ECO:0000256" key="8">
    <source>
        <dbReference type="ARBA" id="ARBA00023034"/>
    </source>
</evidence>
<keyword evidence="11" id="KW-0456">Lyase</keyword>
<dbReference type="InterPro" id="IPR001509">
    <property type="entry name" value="Epimerase_deHydtase"/>
</dbReference>
<evidence type="ECO:0000256" key="3">
    <source>
        <dbReference type="ARBA" id="ARBA00022692"/>
    </source>
</evidence>
<keyword evidence="8" id="KW-0333">Golgi apparatus</keyword>
<evidence type="ECO:0000256" key="11">
    <source>
        <dbReference type="ARBA" id="ARBA00023239"/>
    </source>
</evidence>
<dbReference type="GO" id="GO:0070403">
    <property type="term" value="F:NAD+ binding"/>
    <property type="evidence" value="ECO:0007669"/>
    <property type="project" value="InterPro"/>
</dbReference>
<evidence type="ECO:0000256" key="5">
    <source>
        <dbReference type="ARBA" id="ARBA00022968"/>
    </source>
</evidence>
<keyword evidence="6" id="KW-1133">Transmembrane helix</keyword>
<accession>A0A3A4K971</accession>
<reference evidence="16 17" key="1">
    <citation type="submission" date="2018-09" db="EMBL/GenBank/DDBJ databases">
        <title>YIM PH21274 draft genome.</title>
        <authorList>
            <person name="Miao C."/>
        </authorList>
    </citation>
    <scope>NUCLEOTIDE SEQUENCE [LARGE SCALE GENOMIC DNA]</scope>
    <source>
        <strain evidence="16 17">YIM PH 21724</strain>
    </source>
</reference>
<keyword evidence="7" id="KW-0520">NAD</keyword>
<dbReference type="FunFam" id="3.40.50.720:FF:000065">
    <property type="entry name" value="UDP-glucuronic acid decarboxylase 1"/>
    <property type="match status" value="1"/>
</dbReference>
<dbReference type="GO" id="GO:0042732">
    <property type="term" value="P:D-xylose metabolic process"/>
    <property type="evidence" value="ECO:0007669"/>
    <property type="project" value="InterPro"/>
</dbReference>
<dbReference type="GO" id="GO:0048040">
    <property type="term" value="F:UDP-glucuronate decarboxylase activity"/>
    <property type="evidence" value="ECO:0007669"/>
    <property type="project" value="TreeGrafter"/>
</dbReference>
<dbReference type="Pfam" id="PF03781">
    <property type="entry name" value="FGE-sulfatase"/>
    <property type="match status" value="1"/>
</dbReference>
<keyword evidence="4" id="KW-0210">Decarboxylase</keyword>
<dbReference type="SUPFAM" id="SSF56436">
    <property type="entry name" value="C-type lectin-like"/>
    <property type="match status" value="1"/>
</dbReference>
<organism evidence="16 17">
    <name type="scientific">Nocardia panacis</name>
    <dbReference type="NCBI Taxonomy" id="2340916"/>
    <lineage>
        <taxon>Bacteria</taxon>
        <taxon>Bacillati</taxon>
        <taxon>Actinomycetota</taxon>
        <taxon>Actinomycetes</taxon>
        <taxon>Mycobacteriales</taxon>
        <taxon>Nocardiaceae</taxon>
        <taxon>Nocardia</taxon>
    </lineage>
</organism>
<evidence type="ECO:0000259" key="14">
    <source>
        <dbReference type="Pfam" id="PF01370"/>
    </source>
</evidence>
<evidence type="ECO:0000256" key="10">
    <source>
        <dbReference type="ARBA" id="ARBA00023180"/>
    </source>
</evidence>
<name>A0A3A4K971_9NOCA</name>
<gene>
    <name evidence="16" type="ORF">D5S18_06950</name>
</gene>
<feature type="domain" description="NAD-dependent epimerase/dehydratase" evidence="14">
    <location>
        <begin position="23"/>
        <end position="259"/>
    </location>
</feature>
<dbReference type="GO" id="GO:0005737">
    <property type="term" value="C:cytoplasm"/>
    <property type="evidence" value="ECO:0007669"/>
    <property type="project" value="TreeGrafter"/>
</dbReference>
<evidence type="ECO:0000259" key="15">
    <source>
        <dbReference type="Pfam" id="PF03781"/>
    </source>
</evidence>
<evidence type="ECO:0000256" key="9">
    <source>
        <dbReference type="ARBA" id="ARBA00023136"/>
    </source>
</evidence>
<dbReference type="Pfam" id="PF01370">
    <property type="entry name" value="Epimerase"/>
    <property type="match status" value="1"/>
</dbReference>
<dbReference type="InterPro" id="IPR042095">
    <property type="entry name" value="SUMF_sf"/>
</dbReference>
<dbReference type="SUPFAM" id="SSF51735">
    <property type="entry name" value="NAD(P)-binding Rossmann-fold domains"/>
    <property type="match status" value="1"/>
</dbReference>
<dbReference type="AlphaFoldDB" id="A0A3A4K971"/>
<evidence type="ECO:0000256" key="1">
    <source>
        <dbReference type="ARBA" id="ARBA00001911"/>
    </source>
</evidence>
<dbReference type="PANTHER" id="PTHR43078:SF6">
    <property type="entry name" value="UDP-GLUCURONIC ACID DECARBOXYLASE 1"/>
    <property type="match status" value="1"/>
</dbReference>
<dbReference type="Proteomes" id="UP000266677">
    <property type="component" value="Unassembled WGS sequence"/>
</dbReference>
<dbReference type="InterPro" id="IPR016187">
    <property type="entry name" value="CTDL_fold"/>
</dbReference>
<dbReference type="InterPro" id="IPR005532">
    <property type="entry name" value="SUMF_dom"/>
</dbReference>
<evidence type="ECO:0000313" key="16">
    <source>
        <dbReference type="EMBL" id="RJO77997.1"/>
    </source>
</evidence>
<sequence>MSLTINRIQQSKPKECVMSDDHVLITGAAGFIGSHMCRALLTRGARVTGIDNLSTGSLSNLNSLTRDRGFVFRQADVAGSVAWADLTAVTHVLHLACPASPKANAAMPIETMRAATLGTINALELAARAGARAVVASSSEVYGDPQVHPQHEDYRGNCDPVGPFSAYTEGKRATEAIAAAAHRRGVNVGVMRPFNVYGPGMRPDDGRVVASFCAAALRGETLRIEGGTQTRSLCYIDDFADAVLTLLLESATFGPINLGSSDEVTIADLARLVVDLAGTGHVEVGAGRAGEVGRRRPDTARAHNVLGWQASTPLREGITTTLEWMRPPSPPTGRPCRDRAFRRPAELEVLGRAVRPRMRRRHGRRGPVVVRRPVPDAAGTYPDPFRGSRVVDTGVRQRHRRPRHRRPEHPDPRGGGHRTGIHPRADGRLTMGESIRIPGGTVVIGAPEPHLDDLARAQPYGRAWFADEAPARTHTVSAFRLDRTPVTNAEYAAFVVATGYRTTAERRGESLVYGADYWVALAGACWHTPVSGLDAVADRPNHPVVHVDSGDAEVYACWAGKRLPTEAEWEYAAHGPVWTAWPWGPYWDRDLANTAEFWAGPLHDLREWRDWWRTRYDESGAAPATTDVGAYSPGGDSPFQIADMAGNVAEWTATTYHPYDPHRRYDPALTAAMRHGYRVIRGGSWKHLRYQTRTTERIAALPDYTSFDVGFRCAANYSTKALTPPTTKEHTL</sequence>
<dbReference type="Gene3D" id="3.40.50.720">
    <property type="entry name" value="NAD(P)-binding Rossmann-like Domain"/>
    <property type="match status" value="1"/>
</dbReference>
<feature type="domain" description="Sulfatase-modifying factor enzyme-like" evidence="15">
    <location>
        <begin position="433"/>
        <end position="714"/>
    </location>
</feature>
<evidence type="ECO:0000256" key="7">
    <source>
        <dbReference type="ARBA" id="ARBA00023027"/>
    </source>
</evidence>
<comment type="cofactor">
    <cofactor evidence="1">
        <name>NAD(+)</name>
        <dbReference type="ChEBI" id="CHEBI:57540"/>
    </cofactor>
</comment>
<evidence type="ECO:0000256" key="6">
    <source>
        <dbReference type="ARBA" id="ARBA00022989"/>
    </source>
</evidence>
<keyword evidence="5" id="KW-0735">Signal-anchor</keyword>
<keyword evidence="3" id="KW-0812">Transmembrane</keyword>
<evidence type="ECO:0000256" key="4">
    <source>
        <dbReference type="ARBA" id="ARBA00022793"/>
    </source>
</evidence>